<accession>A0A7Z2VDE2</accession>
<keyword evidence="2" id="KW-0472">Membrane</keyword>
<gene>
    <name evidence="3" type="ORF">HG421_19080</name>
</gene>
<sequence length="221" mass="23242">MAVSVNGPLSRWHEGIRRAREAREASVASKTAASSRQHSRCRVTVADGAWCEAATARRGSATHVQDQIRPTSRAPPGGRADSAACLGAMPDDHTTAARNIPTSKRSACQAITHRAVDRMSRAAHPRNGAPASGPGLICCLAVALVGCMLLMLAPWKQREMSALIGLHAQPHAPGCAARASEATATAAAVTVGKNDAADESSLPNWRQLTRALQAWLHADCH</sequence>
<dbReference type="Proteomes" id="UP000503498">
    <property type="component" value="Chromosome"/>
</dbReference>
<reference evidence="3 4" key="1">
    <citation type="submission" date="2020-04" db="EMBL/GenBank/DDBJ databases">
        <title>Genome-Wide Identification of 5-Methylcytosine Sites in Bacterial Genomes By High-Throughput Sequencing of MspJI Restriction Fragments.</title>
        <authorList>
            <person name="Wu V."/>
        </authorList>
    </citation>
    <scope>NUCLEOTIDE SEQUENCE [LARGE SCALE GENOMIC DNA]</scope>
    <source>
        <strain evidence="3 4">NEB122</strain>
    </source>
</reference>
<dbReference type="EMBL" id="CP051651">
    <property type="protein sequence ID" value="QJD69591.1"/>
    <property type="molecule type" value="Genomic_DNA"/>
</dbReference>
<evidence type="ECO:0000313" key="3">
    <source>
        <dbReference type="EMBL" id="QJD69591.1"/>
    </source>
</evidence>
<dbReference type="AlphaFoldDB" id="A0A7Z2VDE2"/>
<dbReference type="RefSeq" id="WP_169707722.1">
    <property type="nucleotide sequence ID" value="NZ_CP051651.1"/>
</dbReference>
<organism evidence="3 4">
    <name type="scientific">Xanthomonas campestris pv. badrii</name>
    <dbReference type="NCBI Taxonomy" id="149696"/>
    <lineage>
        <taxon>Bacteria</taxon>
        <taxon>Pseudomonadati</taxon>
        <taxon>Pseudomonadota</taxon>
        <taxon>Gammaproteobacteria</taxon>
        <taxon>Lysobacterales</taxon>
        <taxon>Lysobacteraceae</taxon>
        <taxon>Xanthomonas</taxon>
    </lineage>
</organism>
<evidence type="ECO:0000313" key="4">
    <source>
        <dbReference type="Proteomes" id="UP000503498"/>
    </source>
</evidence>
<reference evidence="3 4" key="2">
    <citation type="submission" date="2020-04" db="EMBL/GenBank/DDBJ databases">
        <authorList>
            <person name="Fomenkov A."/>
            <person name="Anton B.P."/>
            <person name="Roberts R.J."/>
        </authorList>
    </citation>
    <scope>NUCLEOTIDE SEQUENCE [LARGE SCALE GENOMIC DNA]</scope>
    <source>
        <strain evidence="3 4">NEB122</strain>
    </source>
</reference>
<keyword evidence="2" id="KW-0812">Transmembrane</keyword>
<protein>
    <submittedName>
        <fullName evidence="3">Uncharacterized protein</fullName>
    </submittedName>
</protein>
<feature type="transmembrane region" description="Helical" evidence="2">
    <location>
        <begin position="133"/>
        <end position="153"/>
    </location>
</feature>
<name>A0A7Z2VDE2_XANCA</name>
<keyword evidence="2" id="KW-1133">Transmembrane helix</keyword>
<proteinExistence type="predicted"/>
<evidence type="ECO:0000256" key="2">
    <source>
        <dbReference type="SAM" id="Phobius"/>
    </source>
</evidence>
<feature type="region of interest" description="Disordered" evidence="1">
    <location>
        <begin position="61"/>
        <end position="80"/>
    </location>
</feature>
<evidence type="ECO:0000256" key="1">
    <source>
        <dbReference type="SAM" id="MobiDB-lite"/>
    </source>
</evidence>